<feature type="domain" description="Copper amine oxidase-like N-terminal" evidence="2">
    <location>
        <begin position="50"/>
        <end position="142"/>
    </location>
</feature>
<accession>A0ABQ3JWZ5</accession>
<evidence type="ECO:0000259" key="2">
    <source>
        <dbReference type="Pfam" id="PF07833"/>
    </source>
</evidence>
<dbReference type="InterPro" id="IPR035986">
    <property type="entry name" value="PKD_dom_sf"/>
</dbReference>
<evidence type="ECO:0000313" key="3">
    <source>
        <dbReference type="EMBL" id="GHF92869.1"/>
    </source>
</evidence>
<sequence>MTADRRLSRAAAWLRPRVLKPGLLSLGLGLWGVAAAQLQLSFTTGESSVQINGRSANIAAPQVVDGRTMLPLNDTVLLLGYHLTRSGNTVNVVGGNLSVDLDSGYATVGGQRQEAGSVAVLEGKLYVSARVIAAGLGGQLNTGDGGSLVLTAQPKGSFVPPSRPTALPGATPGTVAPAPPAPARPATPTPPTAPTPAAAVPTPSAAAQPTVPQARFSTDKAVYAPGERIVFTEYSFDPEGGGIASRNWTGRQDVYWAPGTYTVSLQVTNGRGQTSSTYTRTVRVEGQASETPVTYALRYGQIGDRFADGRVLNYPALTMSQGTPRALPLLFSDSPEKPRQSGVLYQDKVSGEARLLGYHVNDLGRPARMYIVARNLENRPVTVQVARQGETAPSRIEGILGQVTLMDYFSSPSRGPVNLPPGGLSALYVSPTLSQGHGVSILQDIVSSGQVAVSFVMLEDGLTLSDPVLRSLPYLPLDGRHQRGTFAGADRPMSASLNQLPARVVIGDGQHDPVLTGRDTVTGSNQRLAGNYGVLYDMEFTGAANTAIALSPRGGLYRGAMRIIDGDLTQVIKLPREGNALTPNEPQLLWRAKSDRVRIQFMPSNGSALPVNLVFYRLPQNTYKWYQP</sequence>
<keyword evidence="4" id="KW-1185">Reference proteome</keyword>
<feature type="compositionally biased region" description="Low complexity" evidence="1">
    <location>
        <begin position="164"/>
        <end position="176"/>
    </location>
</feature>
<gene>
    <name evidence="3" type="ORF">GCM10017783_00890</name>
</gene>
<protein>
    <recommendedName>
        <fullName evidence="2">Copper amine oxidase-like N-terminal domain-containing protein</fullName>
    </recommendedName>
</protein>
<comment type="caution">
    <text evidence="3">The sequence shown here is derived from an EMBL/GenBank/DDBJ whole genome shotgun (WGS) entry which is preliminary data.</text>
</comment>
<reference evidence="4" key="1">
    <citation type="journal article" date="2019" name="Int. J. Syst. Evol. Microbiol.">
        <title>The Global Catalogue of Microorganisms (GCM) 10K type strain sequencing project: providing services to taxonomists for standard genome sequencing and annotation.</title>
        <authorList>
            <consortium name="The Broad Institute Genomics Platform"/>
            <consortium name="The Broad Institute Genome Sequencing Center for Infectious Disease"/>
            <person name="Wu L."/>
            <person name="Ma J."/>
        </authorList>
    </citation>
    <scope>NUCLEOTIDE SEQUENCE [LARGE SCALE GENOMIC DNA]</scope>
    <source>
        <strain evidence="4">CGMCC 1.18439</strain>
    </source>
</reference>
<name>A0ABQ3JWZ5_9DEIO</name>
<evidence type="ECO:0000313" key="4">
    <source>
        <dbReference type="Proteomes" id="UP000632154"/>
    </source>
</evidence>
<dbReference type="Proteomes" id="UP000632154">
    <property type="component" value="Unassembled WGS sequence"/>
</dbReference>
<feature type="compositionally biased region" description="Low complexity" evidence="1">
    <location>
        <begin position="195"/>
        <end position="212"/>
    </location>
</feature>
<dbReference type="InterPro" id="IPR013783">
    <property type="entry name" value="Ig-like_fold"/>
</dbReference>
<dbReference type="Pfam" id="PF07833">
    <property type="entry name" value="Cu_amine_oxidN1"/>
    <property type="match status" value="1"/>
</dbReference>
<evidence type="ECO:0000256" key="1">
    <source>
        <dbReference type="SAM" id="MobiDB-lite"/>
    </source>
</evidence>
<feature type="region of interest" description="Disordered" evidence="1">
    <location>
        <begin position="155"/>
        <end position="212"/>
    </location>
</feature>
<dbReference type="EMBL" id="BNAL01000001">
    <property type="protein sequence ID" value="GHF92869.1"/>
    <property type="molecule type" value="Genomic_DNA"/>
</dbReference>
<feature type="compositionally biased region" description="Pro residues" evidence="1">
    <location>
        <begin position="177"/>
        <end position="194"/>
    </location>
</feature>
<dbReference type="InterPro" id="IPR012854">
    <property type="entry name" value="Cu_amine_oxidase-like_N"/>
</dbReference>
<dbReference type="SUPFAM" id="SSF49299">
    <property type="entry name" value="PKD domain"/>
    <property type="match status" value="1"/>
</dbReference>
<proteinExistence type="predicted"/>
<dbReference type="RefSeq" id="WP_189641693.1">
    <property type="nucleotide sequence ID" value="NZ_BNAL01000001.1"/>
</dbReference>
<organism evidence="3 4">
    <name type="scientific">Deinococcus piscis</name>
    <dbReference type="NCBI Taxonomy" id="394230"/>
    <lineage>
        <taxon>Bacteria</taxon>
        <taxon>Thermotogati</taxon>
        <taxon>Deinococcota</taxon>
        <taxon>Deinococci</taxon>
        <taxon>Deinococcales</taxon>
        <taxon>Deinococcaceae</taxon>
        <taxon>Deinococcus</taxon>
    </lineage>
</organism>
<dbReference type="Gene3D" id="2.60.40.10">
    <property type="entry name" value="Immunoglobulins"/>
    <property type="match status" value="1"/>
</dbReference>